<proteinExistence type="predicted"/>
<protein>
    <submittedName>
        <fullName evidence="3">Putative glycosyltransferase EpsJ</fullName>
        <ecNumber evidence="3">2.4.-.-</ecNumber>
    </submittedName>
</protein>
<dbReference type="Proteomes" id="UP000215450">
    <property type="component" value="Unassembled WGS sequence"/>
</dbReference>
<dbReference type="InterPro" id="IPR029044">
    <property type="entry name" value="Nucleotide-diphossugar_trans"/>
</dbReference>
<evidence type="ECO:0000313" key="3">
    <source>
        <dbReference type="EMBL" id="SNB51542.1"/>
    </source>
</evidence>
<keyword evidence="4" id="KW-1185">Reference proteome</keyword>
<dbReference type="GO" id="GO:0016757">
    <property type="term" value="F:glycosyltransferase activity"/>
    <property type="evidence" value="ECO:0007669"/>
    <property type="project" value="UniProtKB-KW"/>
</dbReference>
<accession>A0A238T8P7</accession>
<keyword evidence="3" id="KW-0808">Transferase</keyword>
<dbReference type="STRING" id="1522312.GCA_900177895_02090"/>
<dbReference type="Pfam" id="PF00535">
    <property type="entry name" value="Glycos_transf_2"/>
    <property type="match status" value="1"/>
</dbReference>
<dbReference type="SUPFAM" id="SSF53448">
    <property type="entry name" value="Nucleotide-diphospho-sugar transferases"/>
    <property type="match status" value="1"/>
</dbReference>
<dbReference type="AlphaFoldDB" id="A0A238T8P7"/>
<gene>
    <name evidence="3" type="primary">epsJ_1</name>
    <name evidence="3" type="ORF">KEBURONENSIS_00102</name>
</gene>
<dbReference type="EMBL" id="FXUV01000001">
    <property type="protein sequence ID" value="SMQ11747.1"/>
    <property type="molecule type" value="Genomic_DNA"/>
</dbReference>
<reference evidence="3 4" key="2">
    <citation type="submission" date="2017-06" db="EMBL/GenBank/DDBJ databases">
        <authorList>
            <person name="Kim H.J."/>
            <person name="Triplett B.A."/>
        </authorList>
    </citation>
    <scope>NUCLEOTIDE SEQUENCE [LARGE SCALE GENOMIC DNA]</scope>
    <source>
        <strain evidence="3">Kingella_eburonensis</strain>
    </source>
</reference>
<dbReference type="CDD" id="cd00761">
    <property type="entry name" value="Glyco_tranf_GTA_type"/>
    <property type="match status" value="1"/>
</dbReference>
<dbReference type="OrthoDB" id="8553932at2"/>
<dbReference type="EC" id="2.4.-.-" evidence="3"/>
<evidence type="ECO:0000313" key="4">
    <source>
        <dbReference type="Proteomes" id="UP000215450"/>
    </source>
</evidence>
<feature type="domain" description="Glycosyltransferase 2-like" evidence="1">
    <location>
        <begin position="7"/>
        <end position="45"/>
    </location>
</feature>
<keyword evidence="3" id="KW-0328">Glycosyltransferase</keyword>
<evidence type="ECO:0000313" key="2">
    <source>
        <dbReference type="EMBL" id="SMQ11747.1"/>
    </source>
</evidence>
<name>A0A238T8P7_9NEIS</name>
<reference evidence="2" key="1">
    <citation type="submission" date="2017-05" db="EMBL/GenBank/DDBJ databases">
        <authorList>
            <person name="Song R."/>
            <person name="Chenine A.L."/>
            <person name="Ruprecht R.M."/>
        </authorList>
    </citation>
    <scope>NUCLEOTIDE SEQUENCE</scope>
    <source>
        <strain evidence="2">Kingella_eburonensis</strain>
    </source>
</reference>
<evidence type="ECO:0000259" key="1">
    <source>
        <dbReference type="Pfam" id="PF00535"/>
    </source>
</evidence>
<organism evidence="3 4">
    <name type="scientific">Kingella negevensis</name>
    <dbReference type="NCBI Taxonomy" id="1522312"/>
    <lineage>
        <taxon>Bacteria</taxon>
        <taxon>Pseudomonadati</taxon>
        <taxon>Pseudomonadota</taxon>
        <taxon>Betaproteobacteria</taxon>
        <taxon>Neisseriales</taxon>
        <taxon>Neisseriaceae</taxon>
        <taxon>Kingella</taxon>
    </lineage>
</organism>
<dbReference type="InterPro" id="IPR001173">
    <property type="entry name" value="Glyco_trans_2-like"/>
</dbReference>
<dbReference type="Gene3D" id="3.90.550.10">
    <property type="entry name" value="Spore Coat Polysaccharide Biosynthesis Protein SpsA, Chain A"/>
    <property type="match status" value="1"/>
</dbReference>
<sequence>MQPEITFIVPAYNIAPYLAQCLNSILQVPIVKEIIIIDDGSTDQTA</sequence>
<dbReference type="EMBL" id="FXUV02000001">
    <property type="protein sequence ID" value="SNB51542.1"/>
    <property type="molecule type" value="Genomic_DNA"/>
</dbReference>